<evidence type="ECO:0000313" key="2">
    <source>
        <dbReference type="Proteomes" id="UP000660668"/>
    </source>
</evidence>
<dbReference type="AlphaFoldDB" id="A0A930VN40"/>
<keyword evidence="2" id="KW-1185">Reference proteome</keyword>
<evidence type="ECO:0000313" key="1">
    <source>
        <dbReference type="EMBL" id="MBF4768646.1"/>
    </source>
</evidence>
<dbReference type="Proteomes" id="UP000660668">
    <property type="component" value="Unassembled WGS sequence"/>
</dbReference>
<sequence>MDTTILALDIDAEADKLVEILSTTEGMRSVWTSNCDVADGKARFGFAMAPVDLDCTVEVVDGKSVRYTVESGFPFWNGSVFEWELGPALRAESGTNLLFRHRDFEDGYPETDLAFTSQTWALIQQTIKSHAEGGTPGPALG</sequence>
<accession>A0A930VN40</accession>
<name>A0A930VN40_9ACTN</name>
<dbReference type="Gene3D" id="3.30.530.20">
    <property type="match status" value="1"/>
</dbReference>
<dbReference type="EMBL" id="JADKPO010000015">
    <property type="protein sequence ID" value="MBF4768646.1"/>
    <property type="molecule type" value="Genomic_DNA"/>
</dbReference>
<organism evidence="1 2">
    <name type="scientific">Nocardioides agariphilus</name>
    <dbReference type="NCBI Taxonomy" id="433664"/>
    <lineage>
        <taxon>Bacteria</taxon>
        <taxon>Bacillati</taxon>
        <taxon>Actinomycetota</taxon>
        <taxon>Actinomycetes</taxon>
        <taxon>Propionibacteriales</taxon>
        <taxon>Nocardioidaceae</taxon>
        <taxon>Nocardioides</taxon>
    </lineage>
</organism>
<proteinExistence type="predicted"/>
<dbReference type="InterPro" id="IPR023393">
    <property type="entry name" value="START-like_dom_sf"/>
</dbReference>
<dbReference type="SUPFAM" id="SSF55961">
    <property type="entry name" value="Bet v1-like"/>
    <property type="match status" value="1"/>
</dbReference>
<gene>
    <name evidence="1" type="ORF">ISU10_12820</name>
</gene>
<reference evidence="1" key="1">
    <citation type="submission" date="2020-11" db="EMBL/GenBank/DDBJ databases">
        <title>Nocardioides cynanchi sp. nov., isolated from soil of rhizosphere of Cynanchum wilfordii.</title>
        <authorList>
            <person name="Lee J.-S."/>
            <person name="Suh M.K."/>
            <person name="Kim J.-S."/>
        </authorList>
    </citation>
    <scope>NUCLEOTIDE SEQUENCE</scope>
    <source>
        <strain evidence="1">KCTC 19276</strain>
    </source>
</reference>
<evidence type="ECO:0008006" key="3">
    <source>
        <dbReference type="Google" id="ProtNLM"/>
    </source>
</evidence>
<protein>
    <recommendedName>
        <fullName evidence="3">Activator of Hsp90 ATPase homolog 1-like protein</fullName>
    </recommendedName>
</protein>
<comment type="caution">
    <text evidence="1">The sequence shown here is derived from an EMBL/GenBank/DDBJ whole genome shotgun (WGS) entry which is preliminary data.</text>
</comment>
<dbReference type="RefSeq" id="WP_194696796.1">
    <property type="nucleotide sequence ID" value="NZ_JADKPO010000015.1"/>
</dbReference>